<evidence type="ECO:0000313" key="9">
    <source>
        <dbReference type="Proteomes" id="UP001629113"/>
    </source>
</evidence>
<dbReference type="PANTHER" id="PTHR47660">
    <property type="entry name" value="TRANSCRIPTION FACTOR WITH C2H2 AND ZN(2)-CYS(6) DNA BINDING DOMAIN (EUROFUNG)-RELATED-RELATED"/>
    <property type="match status" value="1"/>
</dbReference>
<feature type="region of interest" description="Disordered" evidence="6">
    <location>
        <begin position="623"/>
        <end position="645"/>
    </location>
</feature>
<evidence type="ECO:0000256" key="1">
    <source>
        <dbReference type="ARBA" id="ARBA00022723"/>
    </source>
</evidence>
<evidence type="ECO:0000256" key="6">
    <source>
        <dbReference type="SAM" id="MobiDB-lite"/>
    </source>
</evidence>
<evidence type="ECO:0000259" key="7">
    <source>
        <dbReference type="Pfam" id="PF04082"/>
    </source>
</evidence>
<feature type="compositionally biased region" description="Basic and acidic residues" evidence="6">
    <location>
        <begin position="128"/>
        <end position="139"/>
    </location>
</feature>
<keyword evidence="2" id="KW-0862">Zinc</keyword>
<organism evidence="8 9">
    <name type="scientific">Phlyctema vagabunda</name>
    <dbReference type="NCBI Taxonomy" id="108571"/>
    <lineage>
        <taxon>Eukaryota</taxon>
        <taxon>Fungi</taxon>
        <taxon>Dikarya</taxon>
        <taxon>Ascomycota</taxon>
        <taxon>Pezizomycotina</taxon>
        <taxon>Leotiomycetes</taxon>
        <taxon>Helotiales</taxon>
        <taxon>Dermateaceae</taxon>
        <taxon>Phlyctema</taxon>
    </lineage>
</organism>
<protein>
    <submittedName>
        <fullName evidence="8">C6 transcription factor</fullName>
    </submittedName>
</protein>
<reference evidence="8 9" key="1">
    <citation type="submission" date="2024-06" db="EMBL/GenBank/DDBJ databases">
        <title>Complete genome of Phlyctema vagabunda strain 19-DSS-EL-015.</title>
        <authorList>
            <person name="Fiorenzani C."/>
        </authorList>
    </citation>
    <scope>NUCLEOTIDE SEQUENCE [LARGE SCALE GENOMIC DNA]</scope>
    <source>
        <strain evidence="8 9">19-DSS-EL-015</strain>
    </source>
</reference>
<evidence type="ECO:0000256" key="4">
    <source>
        <dbReference type="ARBA" id="ARBA00023163"/>
    </source>
</evidence>
<evidence type="ECO:0000256" key="3">
    <source>
        <dbReference type="ARBA" id="ARBA00023015"/>
    </source>
</evidence>
<accession>A0ABR4PFP7</accession>
<keyword evidence="3" id="KW-0805">Transcription regulation</keyword>
<dbReference type="PANTHER" id="PTHR47660:SF2">
    <property type="entry name" value="TRANSCRIPTION FACTOR WITH C2H2 AND ZN(2)-CYS(6) DNA BINDING DOMAIN (EUROFUNG)"/>
    <property type="match status" value="1"/>
</dbReference>
<keyword evidence="4" id="KW-0804">Transcription</keyword>
<keyword evidence="9" id="KW-1185">Reference proteome</keyword>
<evidence type="ECO:0000256" key="5">
    <source>
        <dbReference type="ARBA" id="ARBA00023242"/>
    </source>
</evidence>
<sequence>MRLGGSDLLAQGIGTESDISQMNQRNKYPELYDNGQSNGLSLDHNMEYENTMDNGMDPTSTTFDDPFHAFSFSGIPSFNSEVLYTPGQFSQNLDFNIWDIDLDSVELAYQDLTGTTPGGGPQQQNQHVDVEPKAPKEASKRYAAFERSPWLYRPTSNDHALNDQANLALDEEAIPSALTPSSPESNLAEFASCRINPKTRDKMLSVLFSVRKGQNQVPSFPSLALLNNIIQVFFVQESYRVDSFIHTGTFEPPGSIPQLILAIISAGSTLISIPAIWKMGVALQEIVRHSVADLWEQNNCNIRNIQTLQAFMICLDIGLWSGFKRQMEIAESFAQPIVVMLRRAGAFAAQRQSVIPSRGDSDASLQSKWKKWSEAESYKRLIIHLFIHDIDASIGLQKSPLIYLTELKFTLPAARDLWLAKTATQWKDLYLTRSAPPSELPTLVDAIQNIDVLDSISEHIDVDLCVLALIHGFWGQIWAYHESKRFYPESKSAHRLCLMTEHRELYRDIAEFAAKIPSMTRNATETTLLVEHLMMLLHTSPDELQRFVGKYGEDEARQAAVGFRSWSQSSDSRTAVWHAGQVLRAAKRLAPTRLRGFNAIAVYYASLTLWIYGFMIVPTDPSLTNSRTAHRPSGSTGGKQMSPVILNETETPKSRMFLSSDEGIPGLITLTKLGETLFVPLDATDRILQVAREIYRNNFPVLEEPLPPLVDNLGSLLRDLSSLPGSRGSRAVSEVRNGFGG</sequence>
<gene>
    <name evidence="8" type="ORF">PVAG01_06255</name>
</gene>
<feature type="domain" description="Xylanolytic transcriptional activator regulatory" evidence="7">
    <location>
        <begin position="243"/>
        <end position="450"/>
    </location>
</feature>
<feature type="region of interest" description="Disordered" evidence="6">
    <location>
        <begin position="111"/>
        <end position="139"/>
    </location>
</feature>
<comment type="caution">
    <text evidence="8">The sequence shown here is derived from an EMBL/GenBank/DDBJ whole genome shotgun (WGS) entry which is preliminary data.</text>
</comment>
<name>A0ABR4PFP7_9HELO</name>
<keyword evidence="1" id="KW-0479">Metal-binding</keyword>
<evidence type="ECO:0000313" key="8">
    <source>
        <dbReference type="EMBL" id="KAL3422099.1"/>
    </source>
</evidence>
<dbReference type="Proteomes" id="UP001629113">
    <property type="component" value="Unassembled WGS sequence"/>
</dbReference>
<evidence type="ECO:0000256" key="2">
    <source>
        <dbReference type="ARBA" id="ARBA00022833"/>
    </source>
</evidence>
<dbReference type="Pfam" id="PF04082">
    <property type="entry name" value="Fungal_trans"/>
    <property type="match status" value="1"/>
</dbReference>
<dbReference type="EMBL" id="JBFCZG010000005">
    <property type="protein sequence ID" value="KAL3422099.1"/>
    <property type="molecule type" value="Genomic_DNA"/>
</dbReference>
<proteinExistence type="predicted"/>
<dbReference type="InterPro" id="IPR007219">
    <property type="entry name" value="XnlR_reg_dom"/>
</dbReference>
<keyword evidence="5" id="KW-0539">Nucleus</keyword>